<dbReference type="CDD" id="cd14771">
    <property type="entry name" value="TrHb2_Mt-trHbO-like_O"/>
    <property type="match status" value="1"/>
</dbReference>
<dbReference type="InterPro" id="IPR044203">
    <property type="entry name" value="GlbO/GLB3-like"/>
</dbReference>
<reference evidence="6" key="1">
    <citation type="submission" date="2020-05" db="EMBL/GenBank/DDBJ databases">
        <authorList>
            <person name="Chiriac C."/>
            <person name="Salcher M."/>
            <person name="Ghai R."/>
            <person name="Kavagutti S V."/>
        </authorList>
    </citation>
    <scope>NUCLEOTIDE SEQUENCE</scope>
</reference>
<protein>
    <submittedName>
        <fullName evidence="6">Unannotated protein</fullName>
    </submittedName>
</protein>
<dbReference type="InterPro" id="IPR001486">
    <property type="entry name" value="Hemoglobin_trunc"/>
</dbReference>
<evidence type="ECO:0000256" key="2">
    <source>
        <dbReference type="ARBA" id="ARBA00022617"/>
    </source>
</evidence>
<evidence type="ECO:0000256" key="5">
    <source>
        <dbReference type="ARBA" id="ARBA00034496"/>
    </source>
</evidence>
<proteinExistence type="inferred from homology"/>
<dbReference type="InterPro" id="IPR012292">
    <property type="entry name" value="Globin/Proto"/>
</dbReference>
<evidence type="ECO:0000256" key="4">
    <source>
        <dbReference type="ARBA" id="ARBA00023004"/>
    </source>
</evidence>
<sequence>MSDEVSLYQEVGGSGFFIELVNKFYEGVINDEVIISLYPDRNDLEGAKERLSLFLMQYWGGPTTYSDERGHPRLRQRHFPFAIGERERDHWLMHMQGAIDAMPTSDSVRTRLSEYMSNAAQHLVNTGQ</sequence>
<evidence type="ECO:0000313" key="6">
    <source>
        <dbReference type="EMBL" id="CAB4704715.1"/>
    </source>
</evidence>
<evidence type="ECO:0000256" key="1">
    <source>
        <dbReference type="ARBA" id="ARBA00022448"/>
    </source>
</evidence>
<keyword evidence="3" id="KW-0479">Metal-binding</keyword>
<accession>A0A6J6Q6A3</accession>
<name>A0A6J6Q6A3_9ZZZZ</name>
<dbReference type="Gene3D" id="1.10.490.10">
    <property type="entry name" value="Globins"/>
    <property type="match status" value="1"/>
</dbReference>
<evidence type="ECO:0000256" key="3">
    <source>
        <dbReference type="ARBA" id="ARBA00022723"/>
    </source>
</evidence>
<dbReference type="GO" id="GO:0020037">
    <property type="term" value="F:heme binding"/>
    <property type="evidence" value="ECO:0007669"/>
    <property type="project" value="InterPro"/>
</dbReference>
<dbReference type="GO" id="GO:0005344">
    <property type="term" value="F:oxygen carrier activity"/>
    <property type="evidence" value="ECO:0007669"/>
    <property type="project" value="InterPro"/>
</dbReference>
<dbReference type="Pfam" id="PF01152">
    <property type="entry name" value="Bac_globin"/>
    <property type="match status" value="1"/>
</dbReference>
<dbReference type="PANTHER" id="PTHR47366:SF1">
    <property type="entry name" value="TWO-ON-TWO HEMOGLOBIN-3"/>
    <property type="match status" value="1"/>
</dbReference>
<keyword evidence="4" id="KW-0408">Iron</keyword>
<comment type="similarity">
    <text evidence="5">Belongs to the truncated hemoglobin family. Group II subfamily.</text>
</comment>
<dbReference type="InterPro" id="IPR009050">
    <property type="entry name" value="Globin-like_sf"/>
</dbReference>
<keyword evidence="2" id="KW-0349">Heme</keyword>
<gene>
    <name evidence="6" type="ORF">UFOPK2657_00188</name>
</gene>
<dbReference type="AlphaFoldDB" id="A0A6J6Q6A3"/>
<keyword evidence="1" id="KW-0813">Transport</keyword>
<dbReference type="GO" id="GO:0046872">
    <property type="term" value="F:metal ion binding"/>
    <property type="evidence" value="ECO:0007669"/>
    <property type="project" value="UniProtKB-KW"/>
</dbReference>
<dbReference type="GO" id="GO:0019825">
    <property type="term" value="F:oxygen binding"/>
    <property type="evidence" value="ECO:0007669"/>
    <property type="project" value="InterPro"/>
</dbReference>
<dbReference type="EMBL" id="CAEZYG010000016">
    <property type="protein sequence ID" value="CAB4704715.1"/>
    <property type="molecule type" value="Genomic_DNA"/>
</dbReference>
<dbReference type="PANTHER" id="PTHR47366">
    <property type="entry name" value="TWO-ON-TWO HEMOGLOBIN-3"/>
    <property type="match status" value="1"/>
</dbReference>
<organism evidence="6">
    <name type="scientific">freshwater metagenome</name>
    <dbReference type="NCBI Taxonomy" id="449393"/>
    <lineage>
        <taxon>unclassified sequences</taxon>
        <taxon>metagenomes</taxon>
        <taxon>ecological metagenomes</taxon>
    </lineage>
</organism>
<dbReference type="SUPFAM" id="SSF46458">
    <property type="entry name" value="Globin-like"/>
    <property type="match status" value="1"/>
</dbReference>